<dbReference type="PANTHER" id="PTHR37168:SF2">
    <property type="entry name" value="CRISPR-ASSOCIATED EXONUCLEASE CAS4"/>
    <property type="match status" value="1"/>
</dbReference>
<dbReference type="Pfam" id="PF01930">
    <property type="entry name" value="Cas_Cas4"/>
    <property type="match status" value="1"/>
</dbReference>
<dbReference type="RefSeq" id="WP_057954387.1">
    <property type="nucleotide sequence ID" value="NZ_CP013118.1"/>
</dbReference>
<reference evidence="2 3" key="1">
    <citation type="submission" date="2015-11" db="EMBL/GenBank/DDBJ databases">
        <title>Description and complete genome sequence of a novel strain predominating in hypersaline microbial mats and representing a new family of the Bacteriodetes phylum.</title>
        <authorList>
            <person name="Spring S."/>
            <person name="Bunk B."/>
            <person name="Sproer C."/>
            <person name="Klenk H.-P."/>
        </authorList>
    </citation>
    <scope>NUCLEOTIDE SEQUENCE [LARGE SCALE GENOMIC DNA]</scope>
    <source>
        <strain evidence="2 3">L21-Spi-D4</strain>
    </source>
</reference>
<dbReference type="KEGG" id="blq:L21SP5_03446"/>
<organism evidence="2 3">
    <name type="scientific">Salinivirga cyanobacteriivorans</name>
    <dbReference type="NCBI Taxonomy" id="1307839"/>
    <lineage>
        <taxon>Bacteria</taxon>
        <taxon>Pseudomonadati</taxon>
        <taxon>Bacteroidota</taxon>
        <taxon>Bacteroidia</taxon>
        <taxon>Bacteroidales</taxon>
        <taxon>Salinivirgaceae</taxon>
        <taxon>Salinivirga</taxon>
    </lineage>
</organism>
<dbReference type="Proteomes" id="UP000064893">
    <property type="component" value="Chromosome"/>
</dbReference>
<protein>
    <submittedName>
        <fullName evidence="2">CRISPR-associated protein Cas4</fullName>
    </submittedName>
</protein>
<feature type="domain" description="DUF83" evidence="1">
    <location>
        <begin position="4"/>
        <end position="79"/>
    </location>
</feature>
<dbReference type="STRING" id="1307839.L21SP5_03446"/>
<evidence type="ECO:0000259" key="1">
    <source>
        <dbReference type="Pfam" id="PF01930"/>
    </source>
</evidence>
<proteinExistence type="predicted"/>
<sequence length="82" mass="10021">MQITGTHFNYYLICHRKLWLFAHHVQMEPTSDAFAEGRFIHETTYLQRNSNFWELEIVEIEKMKEHIEQIIHYTKKKSRIAL</sequence>
<evidence type="ECO:0000313" key="3">
    <source>
        <dbReference type="Proteomes" id="UP000064893"/>
    </source>
</evidence>
<gene>
    <name evidence="2" type="ORF">L21SP5_03446</name>
</gene>
<dbReference type="EMBL" id="CP013118">
    <property type="protein sequence ID" value="ALO17057.1"/>
    <property type="molecule type" value="Genomic_DNA"/>
</dbReference>
<name>A0A0S2I408_9BACT</name>
<dbReference type="AlphaFoldDB" id="A0A0S2I408"/>
<keyword evidence="3" id="KW-1185">Reference proteome</keyword>
<accession>A0A0S2I408</accession>
<dbReference type="OrthoDB" id="9794720at2"/>
<dbReference type="PANTHER" id="PTHR37168">
    <property type="entry name" value="CRISPR-ASSOCIATED EXONUCLEASE CAS4"/>
    <property type="match status" value="1"/>
</dbReference>
<dbReference type="InterPro" id="IPR022765">
    <property type="entry name" value="Dna2/Cas4_DUF83"/>
</dbReference>
<evidence type="ECO:0000313" key="2">
    <source>
        <dbReference type="EMBL" id="ALO17057.1"/>
    </source>
</evidence>